<dbReference type="Proteomes" id="UP000187429">
    <property type="component" value="Unassembled WGS sequence"/>
</dbReference>
<dbReference type="SUPFAM" id="SSF50630">
    <property type="entry name" value="Acid proteases"/>
    <property type="match status" value="1"/>
</dbReference>
<organism evidence="3 4">
    <name type="scientific">Smittium culicis</name>
    <dbReference type="NCBI Taxonomy" id="133412"/>
    <lineage>
        <taxon>Eukaryota</taxon>
        <taxon>Fungi</taxon>
        <taxon>Fungi incertae sedis</taxon>
        <taxon>Zoopagomycota</taxon>
        <taxon>Kickxellomycotina</taxon>
        <taxon>Harpellomycetes</taxon>
        <taxon>Harpellales</taxon>
        <taxon>Legeriomycetaceae</taxon>
        <taxon>Smittium</taxon>
    </lineage>
</organism>
<dbReference type="OrthoDB" id="5731792at2759"/>
<evidence type="ECO:0000313" key="3">
    <source>
        <dbReference type="EMBL" id="OMJ12275.1"/>
    </source>
</evidence>
<name>A0A1R1XCB5_9FUNG</name>
<reference evidence="4" key="1">
    <citation type="submission" date="2017-01" db="EMBL/GenBank/DDBJ databases">
        <authorList>
            <person name="Wang Y."/>
            <person name="White M."/>
            <person name="Kvist S."/>
            <person name="Moncalvo J.-M."/>
        </authorList>
    </citation>
    <scope>NUCLEOTIDE SEQUENCE [LARGE SCALE GENOMIC DNA]</scope>
    <source>
        <strain evidence="4">ID-206-W2</strain>
    </source>
</reference>
<dbReference type="AlphaFoldDB" id="A0A1R1XCB5"/>
<sequence>MLGDWVEDQASDMVISARTDRFSGTKGDEPVDLMFTLRDNESHERGGSAMSISEGGSSRNVRTFRVATDGPRRFFERTTARSFKEPRPVDAGFRGGLAHVVVPPKVFERNWDDDAAEWLSTFLYYVESFDREWLARKVLDLLEDYLEESAAKQAREELEGARKQSSLSRVVATNSSKEKGGIEDVSSRKFERTKQNCSQNVVRRSNDSTYHSGSGPTSGSNRSESKPCRRNPNAMDVDLVVEIKVSVLQLCDSTIAPANLAAVKILAKISSTPVWLKLDTGAWVNVMGRAMADKLGLGPGVLTPRRIRPVGSESISASLINGVKVEFESFSFTLSFYVVDHSARDHLIILSVDVLTSLKDTIILGKI</sequence>
<dbReference type="CDD" id="cd00303">
    <property type="entry name" value="retropepsin_like"/>
    <property type="match status" value="1"/>
</dbReference>
<accession>A0A1R1XCB5</accession>
<protein>
    <submittedName>
        <fullName evidence="3">Uncharacterized protein</fullName>
    </submittedName>
</protein>
<feature type="compositionally biased region" description="Polar residues" evidence="1">
    <location>
        <begin position="195"/>
        <end position="222"/>
    </location>
</feature>
<evidence type="ECO:0000256" key="1">
    <source>
        <dbReference type="SAM" id="MobiDB-lite"/>
    </source>
</evidence>
<gene>
    <name evidence="2" type="ORF">AYI69_g10119</name>
    <name evidence="3" type="ORF">AYI69_g9470</name>
</gene>
<proteinExistence type="predicted"/>
<feature type="region of interest" description="Disordered" evidence="1">
    <location>
        <begin position="157"/>
        <end position="231"/>
    </location>
</feature>
<feature type="compositionally biased region" description="Basic and acidic residues" evidence="1">
    <location>
        <begin position="176"/>
        <end position="194"/>
    </location>
</feature>
<dbReference type="EMBL" id="LSSM01006460">
    <property type="protein sequence ID" value="OMJ10736.1"/>
    <property type="molecule type" value="Genomic_DNA"/>
</dbReference>
<dbReference type="InterPro" id="IPR021109">
    <property type="entry name" value="Peptidase_aspartic_dom_sf"/>
</dbReference>
<evidence type="ECO:0000313" key="4">
    <source>
        <dbReference type="Proteomes" id="UP000187429"/>
    </source>
</evidence>
<evidence type="ECO:0000313" key="2">
    <source>
        <dbReference type="EMBL" id="OMJ10736.1"/>
    </source>
</evidence>
<dbReference type="Pfam" id="PF13650">
    <property type="entry name" value="Asp_protease_2"/>
    <property type="match status" value="1"/>
</dbReference>
<reference evidence="3" key="2">
    <citation type="submission" date="2017-01" db="EMBL/GenBank/DDBJ databases">
        <authorList>
            <person name="Mah S.A."/>
            <person name="Swanson W.J."/>
            <person name="Moy G.W."/>
            <person name="Vacquier V.D."/>
        </authorList>
    </citation>
    <scope>NUCLEOTIDE SEQUENCE [LARGE SCALE GENOMIC DNA]</scope>
    <source>
        <strain evidence="3">ID-206-W2</strain>
    </source>
</reference>
<dbReference type="EMBL" id="LSSM01005637">
    <property type="protein sequence ID" value="OMJ12275.1"/>
    <property type="molecule type" value="Genomic_DNA"/>
</dbReference>
<dbReference type="Gene3D" id="2.40.70.10">
    <property type="entry name" value="Acid Proteases"/>
    <property type="match status" value="1"/>
</dbReference>
<feature type="compositionally biased region" description="Polar residues" evidence="1">
    <location>
        <begin position="163"/>
        <end position="175"/>
    </location>
</feature>
<comment type="caution">
    <text evidence="3">The sequence shown here is derived from an EMBL/GenBank/DDBJ whole genome shotgun (WGS) entry which is preliminary data.</text>
</comment>
<keyword evidence="4" id="KW-1185">Reference proteome</keyword>